<evidence type="ECO:0000313" key="7">
    <source>
        <dbReference type="EMBL" id="BAB04201.1"/>
    </source>
</evidence>
<feature type="chain" id="PRO_5039030073" evidence="6">
    <location>
        <begin position="27"/>
        <end position="512"/>
    </location>
</feature>
<dbReference type="STRING" id="272558.gene:10726335"/>
<dbReference type="PIR" id="B83710">
    <property type="entry name" value="B83710"/>
</dbReference>
<name>Q9KFJ7_HALH5</name>
<keyword evidence="2 6" id="KW-0732">Signal</keyword>
<dbReference type="RefSeq" id="WP_010896660.1">
    <property type="nucleotide sequence ID" value="NC_002570.2"/>
</dbReference>
<evidence type="ECO:0000256" key="1">
    <source>
        <dbReference type="ARBA" id="ARBA00022475"/>
    </source>
</evidence>
<feature type="signal peptide" evidence="6">
    <location>
        <begin position="1"/>
        <end position="26"/>
    </location>
</feature>
<keyword evidence="5 7" id="KW-0449">Lipoprotein</keyword>
<dbReference type="Pfam" id="PF01547">
    <property type="entry name" value="SBP_bac_1"/>
    <property type="match status" value="1"/>
</dbReference>
<gene>
    <name evidence="7" type="ordered locus">BH0482</name>
</gene>
<organism evidence="7 8">
    <name type="scientific">Halalkalibacterium halodurans (strain ATCC BAA-125 / DSM 18197 / FERM 7344 / JCM 9153 / C-125)</name>
    <name type="common">Bacillus halodurans</name>
    <dbReference type="NCBI Taxonomy" id="272558"/>
    <lineage>
        <taxon>Bacteria</taxon>
        <taxon>Bacillati</taxon>
        <taxon>Bacillota</taxon>
        <taxon>Bacilli</taxon>
        <taxon>Bacillales</taxon>
        <taxon>Bacillaceae</taxon>
        <taxon>Halalkalibacterium (ex Joshi et al. 2022)</taxon>
    </lineage>
</organism>
<evidence type="ECO:0000313" key="8">
    <source>
        <dbReference type="Proteomes" id="UP000001258"/>
    </source>
</evidence>
<keyword evidence="4" id="KW-0564">Palmitate</keyword>
<dbReference type="PANTHER" id="PTHR43649">
    <property type="entry name" value="ARABINOSE-BINDING PROTEIN-RELATED"/>
    <property type="match status" value="1"/>
</dbReference>
<dbReference type="InterPro" id="IPR050490">
    <property type="entry name" value="Bact_solute-bd_prot1"/>
</dbReference>
<keyword evidence="3" id="KW-0472">Membrane</keyword>
<evidence type="ECO:0000256" key="6">
    <source>
        <dbReference type="SAM" id="SignalP"/>
    </source>
</evidence>
<protein>
    <submittedName>
        <fullName evidence="7">Lipoprotein</fullName>
    </submittedName>
</protein>
<keyword evidence="8" id="KW-1185">Reference proteome</keyword>
<dbReference type="EMBL" id="BA000004">
    <property type="protein sequence ID" value="BAB04201.1"/>
    <property type="molecule type" value="Genomic_DNA"/>
</dbReference>
<proteinExistence type="predicted"/>
<evidence type="ECO:0000256" key="4">
    <source>
        <dbReference type="ARBA" id="ARBA00023139"/>
    </source>
</evidence>
<dbReference type="GeneID" id="87596041"/>
<dbReference type="PROSITE" id="PS51257">
    <property type="entry name" value="PROKAR_LIPOPROTEIN"/>
    <property type="match status" value="1"/>
</dbReference>
<evidence type="ECO:0000256" key="3">
    <source>
        <dbReference type="ARBA" id="ARBA00023136"/>
    </source>
</evidence>
<dbReference type="Gene3D" id="3.40.190.10">
    <property type="entry name" value="Periplasmic binding protein-like II"/>
    <property type="match status" value="2"/>
</dbReference>
<reference evidence="7 8" key="1">
    <citation type="journal article" date="2000" name="Nucleic Acids Res.">
        <title>Complete genome sequence of the alkaliphilic bacterium Bacillus halodurans and genomic sequence comparison with Bacillus subtilis.</title>
        <authorList>
            <person name="Takami H."/>
            <person name="Nakasone K."/>
            <person name="Takaki Y."/>
            <person name="Maeno G."/>
            <person name="Sasaki R."/>
            <person name="Masui N."/>
            <person name="Fuji F."/>
            <person name="Hirama C."/>
            <person name="Nakamura Y."/>
            <person name="Ogasawara N."/>
            <person name="Kuhara S."/>
            <person name="Horikoshi K."/>
        </authorList>
    </citation>
    <scope>NUCLEOTIDE SEQUENCE [LARGE SCALE GENOMIC DNA]</scope>
    <source>
        <strain evidence="8">ATCC BAA-125 / DSM 18197 / FERM 7344 / JCM 9153 / C-125</strain>
    </source>
</reference>
<dbReference type="Proteomes" id="UP000001258">
    <property type="component" value="Chromosome"/>
</dbReference>
<dbReference type="AlphaFoldDB" id="Q9KFJ7"/>
<dbReference type="InterPro" id="IPR006059">
    <property type="entry name" value="SBP"/>
</dbReference>
<dbReference type="KEGG" id="bha:BH0482"/>
<keyword evidence="1" id="KW-1003">Cell membrane</keyword>
<accession>Q9KFJ7</accession>
<dbReference type="PANTHER" id="PTHR43649:SF33">
    <property type="entry name" value="POLYGALACTURONAN_RHAMNOGALACTURONAN-BINDING PROTEIN YTCQ"/>
    <property type="match status" value="1"/>
</dbReference>
<dbReference type="HOGENOM" id="CLU_021021_3_2_9"/>
<evidence type="ECO:0000256" key="2">
    <source>
        <dbReference type="ARBA" id="ARBA00022729"/>
    </source>
</evidence>
<evidence type="ECO:0000256" key="5">
    <source>
        <dbReference type="ARBA" id="ARBA00023288"/>
    </source>
</evidence>
<dbReference type="CDD" id="cd13580">
    <property type="entry name" value="PBP2_AlgQ_like_1"/>
    <property type="match status" value="1"/>
</dbReference>
<sequence>MKRMSLACRWLAFLSLLLLVVACSSSNEGTSAPAEEGEGNTEEEAFDPDSPLDLDWMVILYHQQPPKDTVIKEIEELTNTNLDLIWVPDAVKEDRVNAALASGNLPKVITLQDFRTSSVLNAFRSGQFWEIGPYLDEFPNLSEMNETILENVSVDGKIYGIYRERPLSRQGVVIRQDWLENLGLEMPTNLEELYEVARAFTYDDPNGSGADDTVGFTDRNDLIFGAFKTLASYHGTPNEWGFDDEGKLMPEFMTDEYVETMNYMKSLYDEGLINTEFPVTSKEQQQELFMTGRAGIYVGNMVDARNLRDKAKDINPEMEVAITNRIAGPDGEDRVWAQGGHNGIFAIPKSSVETEAELKRILAFFDRIAEEDVYNLMAYGIEDVHYETIDGEYFERIEENLDDWAAEVQPLVSLVAREMNYLKAYGDPLYEEYERLTEDNNEIIVTNPAEPLFSPTYTERGTELQKIIDDATYKYILGELDEDGFEAEVERWLTNGGESIIEELNEDYERLN</sequence>
<dbReference type="SUPFAM" id="SSF53850">
    <property type="entry name" value="Periplasmic binding protein-like II"/>
    <property type="match status" value="1"/>
</dbReference>
<dbReference type="eggNOG" id="COG1653">
    <property type="taxonomic scope" value="Bacteria"/>
</dbReference>